<gene>
    <name evidence="2" type="ORF">GCM10007140_18950</name>
</gene>
<accession>A0A917ARC8</accession>
<comment type="caution">
    <text evidence="2">The sequence shown here is derived from an EMBL/GenBank/DDBJ whole genome shotgun (WGS) entry which is preliminary data.</text>
</comment>
<name>A0A917ARC8_9BACI</name>
<evidence type="ECO:0000313" key="2">
    <source>
        <dbReference type="EMBL" id="GGE69081.1"/>
    </source>
</evidence>
<evidence type="ECO:0000313" key="3">
    <source>
        <dbReference type="Proteomes" id="UP000605259"/>
    </source>
</evidence>
<feature type="domain" description="DnaJ homologue subfamily C member 28 conserved" evidence="1">
    <location>
        <begin position="36"/>
        <end position="94"/>
    </location>
</feature>
<dbReference type="Proteomes" id="UP000605259">
    <property type="component" value="Unassembled WGS sequence"/>
</dbReference>
<dbReference type="EMBL" id="BMFK01000001">
    <property type="protein sequence ID" value="GGE69081.1"/>
    <property type="molecule type" value="Genomic_DNA"/>
</dbReference>
<keyword evidence="3" id="KW-1185">Reference proteome</keyword>
<protein>
    <recommendedName>
        <fullName evidence="1">DnaJ homologue subfamily C member 28 conserved domain-containing protein</fullName>
    </recommendedName>
</protein>
<proteinExistence type="predicted"/>
<organism evidence="2 3">
    <name type="scientific">Priestia taiwanensis</name>
    <dbReference type="NCBI Taxonomy" id="1347902"/>
    <lineage>
        <taxon>Bacteria</taxon>
        <taxon>Bacillati</taxon>
        <taxon>Bacillota</taxon>
        <taxon>Bacilli</taxon>
        <taxon>Bacillales</taxon>
        <taxon>Bacillaceae</taxon>
        <taxon>Priestia</taxon>
    </lineage>
</organism>
<sequence>MWKKKSVDKQIQKEEILMKDEKRGIHDYEDHLTAIIKRTGDDGSIDHLKGKPLNLDTTASYNLEKQMYKTMKDNNVLPPWIELGKGIDLLKAELKECKDEQRIRALVEDINKKVRNHNLACPYPAQKSGVRLEWYVE</sequence>
<dbReference type="Pfam" id="PF09350">
    <property type="entry name" value="DJC28_CD"/>
    <property type="match status" value="1"/>
</dbReference>
<reference evidence="2" key="2">
    <citation type="submission" date="2020-09" db="EMBL/GenBank/DDBJ databases">
        <authorList>
            <person name="Sun Q."/>
            <person name="Zhou Y."/>
        </authorList>
    </citation>
    <scope>NUCLEOTIDE SEQUENCE</scope>
    <source>
        <strain evidence="2">CGMCC 1.12698</strain>
    </source>
</reference>
<dbReference type="AlphaFoldDB" id="A0A917ARC8"/>
<dbReference type="InterPro" id="IPR018961">
    <property type="entry name" value="DnaJ_homolog_subfam-C_membr-28"/>
</dbReference>
<dbReference type="RefSeq" id="WP_188388119.1">
    <property type="nucleotide sequence ID" value="NZ_BMFK01000001.1"/>
</dbReference>
<evidence type="ECO:0000259" key="1">
    <source>
        <dbReference type="Pfam" id="PF09350"/>
    </source>
</evidence>
<reference evidence="2" key="1">
    <citation type="journal article" date="2014" name="Int. J. Syst. Evol. Microbiol.">
        <title>Complete genome sequence of Corynebacterium casei LMG S-19264T (=DSM 44701T), isolated from a smear-ripened cheese.</title>
        <authorList>
            <consortium name="US DOE Joint Genome Institute (JGI-PGF)"/>
            <person name="Walter F."/>
            <person name="Albersmeier A."/>
            <person name="Kalinowski J."/>
            <person name="Ruckert C."/>
        </authorList>
    </citation>
    <scope>NUCLEOTIDE SEQUENCE</scope>
    <source>
        <strain evidence="2">CGMCC 1.12698</strain>
    </source>
</reference>